<evidence type="ECO:0000313" key="3">
    <source>
        <dbReference type="EnsemblMetazoa" id="tetur17g00550.1"/>
    </source>
</evidence>
<keyword evidence="4" id="KW-1185">Reference proteome</keyword>
<proteinExistence type="predicted"/>
<evidence type="ECO:0000256" key="1">
    <source>
        <dbReference type="SAM" id="SignalP"/>
    </source>
</evidence>
<evidence type="ECO:0000313" key="4">
    <source>
        <dbReference type="Proteomes" id="UP000015104"/>
    </source>
</evidence>
<dbReference type="eggNOG" id="KOG2624">
    <property type="taxonomic scope" value="Eukaryota"/>
</dbReference>
<dbReference type="EMBL" id="CAEY01000329">
    <property type="status" value="NOT_ANNOTATED_CDS"/>
    <property type="molecule type" value="Genomic_DNA"/>
</dbReference>
<reference evidence="3" key="2">
    <citation type="submission" date="2015-06" db="UniProtKB">
        <authorList>
            <consortium name="EnsemblMetazoa"/>
        </authorList>
    </citation>
    <scope>IDENTIFICATION</scope>
</reference>
<dbReference type="SUPFAM" id="SSF53474">
    <property type="entry name" value="alpha/beta-Hydrolases"/>
    <property type="match status" value="1"/>
</dbReference>
<dbReference type="InterPro" id="IPR029058">
    <property type="entry name" value="AB_hydrolase_fold"/>
</dbReference>
<feature type="signal peptide" evidence="1">
    <location>
        <begin position="1"/>
        <end position="28"/>
    </location>
</feature>
<dbReference type="AlphaFoldDB" id="T1KPI0"/>
<protein>
    <recommendedName>
        <fullName evidence="2">Partial AB-hydrolase lipase domain-containing protein</fullName>
    </recommendedName>
</protein>
<feature type="domain" description="Partial AB-hydrolase lipase" evidence="2">
    <location>
        <begin position="65"/>
        <end position="125"/>
    </location>
</feature>
<dbReference type="EnsemblMetazoa" id="tetur17g00550.1">
    <property type="protein sequence ID" value="tetur17g00550.1"/>
    <property type="gene ID" value="tetur17g00550"/>
</dbReference>
<dbReference type="Gene3D" id="3.40.50.1820">
    <property type="entry name" value="alpha/beta hydrolase"/>
    <property type="match status" value="1"/>
</dbReference>
<feature type="chain" id="PRO_5004591804" description="Partial AB-hydrolase lipase domain-containing protein" evidence="1">
    <location>
        <begin position="29"/>
        <end position="489"/>
    </location>
</feature>
<dbReference type="Proteomes" id="UP000015104">
    <property type="component" value="Unassembled WGS sequence"/>
</dbReference>
<dbReference type="GO" id="GO:0006629">
    <property type="term" value="P:lipid metabolic process"/>
    <property type="evidence" value="ECO:0007669"/>
    <property type="project" value="InterPro"/>
</dbReference>
<accession>T1KPI0</accession>
<organism evidence="3 4">
    <name type="scientific">Tetranychus urticae</name>
    <name type="common">Two-spotted spider mite</name>
    <dbReference type="NCBI Taxonomy" id="32264"/>
    <lineage>
        <taxon>Eukaryota</taxon>
        <taxon>Metazoa</taxon>
        <taxon>Ecdysozoa</taxon>
        <taxon>Arthropoda</taxon>
        <taxon>Chelicerata</taxon>
        <taxon>Arachnida</taxon>
        <taxon>Acari</taxon>
        <taxon>Acariformes</taxon>
        <taxon>Trombidiformes</taxon>
        <taxon>Prostigmata</taxon>
        <taxon>Eleutherengona</taxon>
        <taxon>Raphignathae</taxon>
        <taxon>Tetranychoidea</taxon>
        <taxon>Tetranychidae</taxon>
        <taxon>Tetranychus</taxon>
    </lineage>
</organism>
<dbReference type="PANTHER" id="PTHR11005">
    <property type="entry name" value="LYSOSOMAL ACID LIPASE-RELATED"/>
    <property type="match status" value="1"/>
</dbReference>
<dbReference type="InterPro" id="IPR006693">
    <property type="entry name" value="AB_hydrolase_lipase"/>
</dbReference>
<reference evidence="4" key="1">
    <citation type="submission" date="2011-08" db="EMBL/GenBank/DDBJ databases">
        <authorList>
            <person name="Rombauts S."/>
        </authorList>
    </citation>
    <scope>NUCLEOTIDE SEQUENCE</scope>
    <source>
        <strain evidence="4">London</strain>
    </source>
</reference>
<name>T1KPI0_TETUR</name>
<dbReference type="Pfam" id="PF04083">
    <property type="entry name" value="Abhydro_lipase"/>
    <property type="match status" value="1"/>
</dbReference>
<dbReference type="HOGENOM" id="CLU_010974_0_0_1"/>
<keyword evidence="1" id="KW-0732">Signal</keyword>
<evidence type="ECO:0000259" key="2">
    <source>
        <dbReference type="Pfam" id="PF04083"/>
    </source>
</evidence>
<sequence>MGSTLLQFFHLSIIPSFLLSLLLSSSYANVSYQKLPPPENPNFVQEQLILNPFKTTLNQGLTCGQLIVSRGFKYERHFVTTEDGYILQLYRIINPYAQAARGRNLKPILVLHGGFTSCSSFMINGPGGHIKEWVNGKPPHDTSKSLAFALANGEFDVWLGNVRGTRYSNHTRLDPYKETFDTIAAYCWEANLRPGQKVFHKTYHEFWNYTFVEMGKYDVTAMVDYIIDETGFERIFYIGYSQGTMAIFTLLAKQPQFACKLNLNINVTPIAFIGDLKGIASVIPRSLLLTEIGSQYSGPLFPFLQELDAILSILCTNDAVKPICFEIYNYLFGPDREMVSPDQIKVLFSQVDQMSLKNFLHYIQSFKYDQIREFDYGPKTNLEVYGSEESPKFPFENVPAHNLVIISALNDYFAPPVSVQKLRNILPDRPFIDHVVTWPLWSHTDILLADEAFEYMHSVIIDIIRVHGEDIQVSPEIRGKNISTSTHDS</sequence>